<dbReference type="GeneID" id="43607472"/>
<name>A0A7J6JK10_COLFN</name>
<evidence type="ECO:0000313" key="2">
    <source>
        <dbReference type="Proteomes" id="UP000011096"/>
    </source>
</evidence>
<dbReference type="RefSeq" id="XP_066009691.1">
    <property type="nucleotide sequence ID" value="XM_066150630.1"/>
</dbReference>
<reference evidence="1 2" key="1">
    <citation type="submission" date="2012-08" db="EMBL/GenBank/DDBJ databases">
        <authorList>
            <person name="Gan P.H.P."/>
            <person name="Ikeda K."/>
            <person name="Irieda H."/>
            <person name="Narusaka M."/>
            <person name="O'Connell R.J."/>
            <person name="Narusaka Y."/>
            <person name="Takano Y."/>
            <person name="Kubo Y."/>
            <person name="Shirasu K."/>
        </authorList>
    </citation>
    <scope>NUCLEOTIDE SEQUENCE [LARGE SCALE GENOMIC DNA]</scope>
    <source>
        <strain evidence="1 2">Nara gc5</strain>
    </source>
</reference>
<dbReference type="Proteomes" id="UP000011096">
    <property type="component" value="Unassembled WGS sequence"/>
</dbReference>
<dbReference type="AlphaFoldDB" id="A0A7J6JK10"/>
<organism evidence="1 2">
    <name type="scientific">Colletotrichum fructicola (strain Nara gc5)</name>
    <name type="common">Anthracnose fungus</name>
    <name type="synonym">Colletotrichum gloeosporioides (strain Nara gc5)</name>
    <dbReference type="NCBI Taxonomy" id="1213859"/>
    <lineage>
        <taxon>Eukaryota</taxon>
        <taxon>Fungi</taxon>
        <taxon>Dikarya</taxon>
        <taxon>Ascomycota</taxon>
        <taxon>Pezizomycotina</taxon>
        <taxon>Sordariomycetes</taxon>
        <taxon>Hypocreomycetidae</taxon>
        <taxon>Glomerellales</taxon>
        <taxon>Glomerellaceae</taxon>
        <taxon>Colletotrichum</taxon>
        <taxon>Colletotrichum gloeosporioides species complex</taxon>
    </lineage>
</organism>
<comment type="caution">
    <text evidence="1">The sequence shown here is derived from an EMBL/GenBank/DDBJ whole genome shotgun (WGS) entry which is preliminary data.</text>
</comment>
<proteinExistence type="predicted"/>
<dbReference type="OrthoDB" id="10560714at2759"/>
<evidence type="ECO:0000313" key="1">
    <source>
        <dbReference type="EMBL" id="KAF4491086.1"/>
    </source>
</evidence>
<dbReference type="InParanoid" id="A0A7J6JK10"/>
<gene>
    <name evidence="1" type="ORF">CGGC5_v000100</name>
</gene>
<protein>
    <submittedName>
        <fullName evidence="1">Uncharacterized protein</fullName>
    </submittedName>
</protein>
<accession>A0A7J6JK10</accession>
<keyword evidence="2" id="KW-1185">Reference proteome</keyword>
<reference evidence="1 2" key="2">
    <citation type="submission" date="2020-04" db="EMBL/GenBank/DDBJ databases">
        <title>Genome sequencing and assembly of multiple isolates from the Colletotrichum gloeosporioides species complex.</title>
        <authorList>
            <person name="Gan P."/>
            <person name="Shirasu K."/>
        </authorList>
    </citation>
    <scope>NUCLEOTIDE SEQUENCE [LARGE SCALE GENOMIC DNA]</scope>
    <source>
        <strain evidence="1 2">Nara gc5</strain>
    </source>
</reference>
<dbReference type="EMBL" id="ANPB02000001">
    <property type="protein sequence ID" value="KAF4491086.1"/>
    <property type="molecule type" value="Genomic_DNA"/>
</dbReference>
<sequence>MATEWTNYLAVTRRKVQLLHHQTDHVGNTARNSASSFLSSGTRNKMHFGASQLSFATQGNFVPKKQTWLGKLSLIAVAPVVVAAPRLVSVVARHRESNRHPELMVRRDRNHDVTCILLECKSDVVLRLGSTVTSTDEDILVPQEA</sequence>